<feature type="compositionally biased region" description="Low complexity" evidence="1">
    <location>
        <begin position="36"/>
        <end position="48"/>
    </location>
</feature>
<feature type="compositionally biased region" description="Acidic residues" evidence="1">
    <location>
        <begin position="76"/>
        <end position="91"/>
    </location>
</feature>
<comment type="caution">
    <text evidence="2">The sequence shown here is derived from an EMBL/GenBank/DDBJ whole genome shotgun (WGS) entry which is preliminary data.</text>
</comment>
<gene>
    <name evidence="2" type="ORF">PR002_g9055</name>
</gene>
<evidence type="ECO:0000313" key="3">
    <source>
        <dbReference type="Proteomes" id="UP000435112"/>
    </source>
</evidence>
<organism evidence="2 3">
    <name type="scientific">Phytophthora rubi</name>
    <dbReference type="NCBI Taxonomy" id="129364"/>
    <lineage>
        <taxon>Eukaryota</taxon>
        <taxon>Sar</taxon>
        <taxon>Stramenopiles</taxon>
        <taxon>Oomycota</taxon>
        <taxon>Peronosporomycetes</taxon>
        <taxon>Peronosporales</taxon>
        <taxon>Peronosporaceae</taxon>
        <taxon>Phytophthora</taxon>
    </lineage>
</organism>
<feature type="compositionally biased region" description="Basic residues" evidence="1">
    <location>
        <begin position="49"/>
        <end position="62"/>
    </location>
</feature>
<dbReference type="EMBL" id="QXFU01000473">
    <property type="protein sequence ID" value="KAE9032689.1"/>
    <property type="molecule type" value="Genomic_DNA"/>
</dbReference>
<proteinExistence type="predicted"/>
<sequence>MADTIMTLLEQNPTTGIAVGGALVAAAVGLTAVKALSGSKAAPEAVAAPKKKKSKSKGKKKTSTLSADKENASEINLEEFVDDGPDSEEEEAIRAEKRKLKLKQKKKNAKAKQRAATSSTGKPVVDADKDKEKEKKNAVAAAAKKDAEDGWETVVNKKKSTKPKQQ</sequence>
<feature type="region of interest" description="Disordered" evidence="1">
    <location>
        <begin position="36"/>
        <end position="166"/>
    </location>
</feature>
<feature type="compositionally biased region" description="Basic residues" evidence="1">
    <location>
        <begin position="156"/>
        <end position="166"/>
    </location>
</feature>
<evidence type="ECO:0000256" key="1">
    <source>
        <dbReference type="SAM" id="MobiDB-lite"/>
    </source>
</evidence>
<dbReference type="Proteomes" id="UP000435112">
    <property type="component" value="Unassembled WGS sequence"/>
</dbReference>
<feature type="compositionally biased region" description="Basic and acidic residues" evidence="1">
    <location>
        <begin position="125"/>
        <end position="148"/>
    </location>
</feature>
<feature type="compositionally biased region" description="Basic residues" evidence="1">
    <location>
        <begin position="96"/>
        <end position="113"/>
    </location>
</feature>
<protein>
    <submittedName>
        <fullName evidence="2">Uncharacterized protein</fullName>
    </submittedName>
</protein>
<evidence type="ECO:0000313" key="2">
    <source>
        <dbReference type="EMBL" id="KAE9032689.1"/>
    </source>
</evidence>
<reference evidence="2 3" key="1">
    <citation type="submission" date="2018-09" db="EMBL/GenBank/DDBJ databases">
        <title>Genomic investigation of the strawberry pathogen Phytophthora fragariae indicates pathogenicity is determined by transcriptional variation in three key races.</title>
        <authorList>
            <person name="Adams T.M."/>
            <person name="Armitage A.D."/>
            <person name="Sobczyk M.K."/>
            <person name="Bates H.J."/>
            <person name="Dunwell J.M."/>
            <person name="Nellist C.F."/>
            <person name="Harrison R.J."/>
        </authorList>
    </citation>
    <scope>NUCLEOTIDE SEQUENCE [LARGE SCALE GENOMIC DNA]</scope>
    <source>
        <strain evidence="2 3">SCRP324</strain>
    </source>
</reference>
<dbReference type="AlphaFoldDB" id="A0A6A3MJ91"/>
<accession>A0A6A3MJ91</accession>
<name>A0A6A3MJ91_9STRA</name>